<organism evidence="1 2">
    <name type="scientific">Strigamia maritima</name>
    <name type="common">European centipede</name>
    <name type="synonym">Geophilus maritimus</name>
    <dbReference type="NCBI Taxonomy" id="126957"/>
    <lineage>
        <taxon>Eukaryota</taxon>
        <taxon>Metazoa</taxon>
        <taxon>Ecdysozoa</taxon>
        <taxon>Arthropoda</taxon>
        <taxon>Myriapoda</taxon>
        <taxon>Chilopoda</taxon>
        <taxon>Pleurostigmophora</taxon>
        <taxon>Geophilomorpha</taxon>
        <taxon>Linotaeniidae</taxon>
        <taxon>Strigamia</taxon>
    </lineage>
</organism>
<name>T1JP68_STRMM</name>
<dbReference type="EMBL" id="JH430755">
    <property type="status" value="NOT_ANNOTATED_CDS"/>
    <property type="molecule type" value="Genomic_DNA"/>
</dbReference>
<proteinExistence type="predicted"/>
<accession>T1JP68</accession>
<reference evidence="2" key="1">
    <citation type="submission" date="2011-05" db="EMBL/GenBank/DDBJ databases">
        <authorList>
            <person name="Richards S.R."/>
            <person name="Qu J."/>
            <person name="Jiang H."/>
            <person name="Jhangiani S.N."/>
            <person name="Agravi P."/>
            <person name="Goodspeed R."/>
            <person name="Gross S."/>
            <person name="Mandapat C."/>
            <person name="Jackson L."/>
            <person name="Mathew T."/>
            <person name="Pu L."/>
            <person name="Thornton R."/>
            <person name="Saada N."/>
            <person name="Wilczek-Boney K.B."/>
            <person name="Lee S."/>
            <person name="Kovar C."/>
            <person name="Wu Y."/>
            <person name="Scherer S.E."/>
            <person name="Worley K.C."/>
            <person name="Muzny D.M."/>
            <person name="Gibbs R."/>
        </authorList>
    </citation>
    <scope>NUCLEOTIDE SEQUENCE</scope>
    <source>
        <strain evidence="2">Brora</strain>
    </source>
</reference>
<keyword evidence="2" id="KW-1185">Reference proteome</keyword>
<sequence>MFKQMGRLSNCLPVSIIMGRLSIKILAGNHIHQWSQLATVKMQRSTFLLEILDQNLFDIKDNYSSPVSSNLVKRLDISRSSEIGLELTTGTWCKREAPSSAMLF</sequence>
<protein>
    <submittedName>
        <fullName evidence="1">Uncharacterized protein</fullName>
    </submittedName>
</protein>
<dbReference type="AlphaFoldDB" id="T1JP68"/>
<evidence type="ECO:0000313" key="1">
    <source>
        <dbReference type="EnsemblMetazoa" id="SMAR015644-PA"/>
    </source>
</evidence>
<dbReference type="HOGENOM" id="CLU_2253416_0_0_1"/>
<dbReference type="EnsemblMetazoa" id="SMAR015644-RA">
    <property type="protein sequence ID" value="SMAR015644-PA"/>
    <property type="gene ID" value="SMAR015644"/>
</dbReference>
<reference evidence="1" key="2">
    <citation type="submission" date="2015-02" db="UniProtKB">
        <authorList>
            <consortium name="EnsemblMetazoa"/>
        </authorList>
    </citation>
    <scope>IDENTIFICATION</scope>
</reference>
<dbReference type="Proteomes" id="UP000014500">
    <property type="component" value="Unassembled WGS sequence"/>
</dbReference>
<evidence type="ECO:0000313" key="2">
    <source>
        <dbReference type="Proteomes" id="UP000014500"/>
    </source>
</evidence>